<dbReference type="Pfam" id="PF00005">
    <property type="entry name" value="ABC_tran"/>
    <property type="match status" value="1"/>
</dbReference>
<dbReference type="InterPro" id="IPR003439">
    <property type="entry name" value="ABC_transporter-like_ATP-bd"/>
</dbReference>
<gene>
    <name evidence="5" type="ORF">A7K91_12075</name>
</gene>
<evidence type="ECO:0000259" key="4">
    <source>
        <dbReference type="PROSITE" id="PS50893"/>
    </source>
</evidence>
<dbReference type="PANTHER" id="PTHR42711:SF4">
    <property type="entry name" value="ABC TRANSPORTER RELATED"/>
    <property type="match status" value="1"/>
</dbReference>
<evidence type="ECO:0000313" key="6">
    <source>
        <dbReference type="Proteomes" id="UP000092024"/>
    </source>
</evidence>
<keyword evidence="3" id="KW-0067">ATP-binding</keyword>
<dbReference type="PANTHER" id="PTHR42711">
    <property type="entry name" value="ABC TRANSPORTER ATP-BINDING PROTEIN"/>
    <property type="match status" value="1"/>
</dbReference>
<protein>
    <submittedName>
        <fullName evidence="5">ABC transporter</fullName>
    </submittedName>
</protein>
<dbReference type="SUPFAM" id="SSF52540">
    <property type="entry name" value="P-loop containing nucleoside triphosphate hydrolases"/>
    <property type="match status" value="1"/>
</dbReference>
<dbReference type="Gene3D" id="3.40.50.300">
    <property type="entry name" value="P-loop containing nucleotide triphosphate hydrolases"/>
    <property type="match status" value="1"/>
</dbReference>
<proteinExistence type="predicted"/>
<dbReference type="GO" id="GO:0005524">
    <property type="term" value="F:ATP binding"/>
    <property type="evidence" value="ECO:0007669"/>
    <property type="project" value="UniProtKB-KW"/>
</dbReference>
<dbReference type="PROSITE" id="PS50893">
    <property type="entry name" value="ABC_TRANSPORTER_2"/>
    <property type="match status" value="1"/>
</dbReference>
<keyword evidence="6" id="KW-1185">Reference proteome</keyword>
<reference evidence="5 6" key="1">
    <citation type="submission" date="2016-05" db="EMBL/GenBank/DDBJ databases">
        <title>Paenibacillus oryzae. sp. nov., isolated from the rice root.</title>
        <authorList>
            <person name="Zhang J."/>
            <person name="Zhang X."/>
        </authorList>
    </citation>
    <scope>NUCLEOTIDE SEQUENCE [LARGE SCALE GENOMIC DNA]</scope>
    <source>
        <strain evidence="5 6">1DrF-4</strain>
    </source>
</reference>
<dbReference type="EMBL" id="LYPA01000065">
    <property type="protein sequence ID" value="OBR64262.1"/>
    <property type="molecule type" value="Genomic_DNA"/>
</dbReference>
<dbReference type="InterPro" id="IPR003593">
    <property type="entry name" value="AAA+_ATPase"/>
</dbReference>
<evidence type="ECO:0000256" key="1">
    <source>
        <dbReference type="ARBA" id="ARBA00022448"/>
    </source>
</evidence>
<organism evidence="5 6">
    <name type="scientific">Paenibacillus oryzae</name>
    <dbReference type="NCBI Taxonomy" id="1844972"/>
    <lineage>
        <taxon>Bacteria</taxon>
        <taxon>Bacillati</taxon>
        <taxon>Bacillota</taxon>
        <taxon>Bacilli</taxon>
        <taxon>Bacillales</taxon>
        <taxon>Paenibacillaceae</taxon>
        <taxon>Paenibacillus</taxon>
    </lineage>
</organism>
<dbReference type="STRING" id="1844972.A7K91_12075"/>
<comment type="caution">
    <text evidence="5">The sequence shown here is derived from an EMBL/GenBank/DDBJ whole genome shotgun (WGS) entry which is preliminary data.</text>
</comment>
<dbReference type="OrthoDB" id="9804819at2"/>
<evidence type="ECO:0000256" key="3">
    <source>
        <dbReference type="ARBA" id="ARBA00022840"/>
    </source>
</evidence>
<evidence type="ECO:0000313" key="5">
    <source>
        <dbReference type="EMBL" id="OBR64262.1"/>
    </source>
</evidence>
<dbReference type="SMART" id="SM00382">
    <property type="entry name" value="AAA"/>
    <property type="match status" value="1"/>
</dbReference>
<accession>A0A1A5YFB1</accession>
<dbReference type="GO" id="GO:0016887">
    <property type="term" value="F:ATP hydrolysis activity"/>
    <property type="evidence" value="ECO:0007669"/>
    <property type="project" value="InterPro"/>
</dbReference>
<evidence type="ECO:0000256" key="2">
    <source>
        <dbReference type="ARBA" id="ARBA00022741"/>
    </source>
</evidence>
<dbReference type="InterPro" id="IPR050763">
    <property type="entry name" value="ABC_transporter_ATP-binding"/>
</dbReference>
<sequence length="328" mass="36847">MSVMTVKNLTMTYKVPVRPAGLKASLQSLFKRQYRYVKAVEHISFTIGEGEVVGFLGPNGAGKTTTLKMLSGILHSSDGEAKVLGHIPWLREISYLKQIAFIRGSRPMSVPGELTVKDALLFQKKLYDVTDFDYRRNAAELVDMLDLESLLPRQVRALSLGEKMRSGLACSLLYRPKVLFLDEPTLGLDVTAVNAIRKFLKLYSSHTRATILLTSHYMADVEALCGRIILINKGELHYDGRLSALYDAMTPYKHLHISFTDTNGFLWEDIGDVIHSEDHSITLRIPKERITAVTNRILSSFSVHDLLVVEPPLEDVMEQIFSEGSIHK</sequence>
<dbReference type="InterPro" id="IPR027417">
    <property type="entry name" value="P-loop_NTPase"/>
</dbReference>
<dbReference type="RefSeq" id="WP_068684754.1">
    <property type="nucleotide sequence ID" value="NZ_LYPA01000065.1"/>
</dbReference>
<name>A0A1A5YFB1_9BACL</name>
<dbReference type="Proteomes" id="UP000092024">
    <property type="component" value="Unassembled WGS sequence"/>
</dbReference>
<keyword evidence="2" id="KW-0547">Nucleotide-binding</keyword>
<keyword evidence="1" id="KW-0813">Transport</keyword>
<feature type="domain" description="ABC transporter" evidence="4">
    <location>
        <begin position="24"/>
        <end position="258"/>
    </location>
</feature>
<dbReference type="AlphaFoldDB" id="A0A1A5YFB1"/>